<sequence>MGRIVAFLCFALSLSSCFKEPDFALIPVIDFDSINSQIRLDQFAGLTKDSVVVSVHFEDGDGDLGYNEAQKEQAQLSDDFNYLIKPFRKKNGVFTEFEPLIPLSGYFPSLKIDEKPGPIEGMLSYTMEFYHAFSPKFDTLKFEIQLKDSSGNLSNVTESEEIVLNRISAL</sequence>
<evidence type="ECO:0000313" key="2">
    <source>
        <dbReference type="Proteomes" id="UP000249873"/>
    </source>
</evidence>
<organism evidence="1 2">
    <name type="scientific">Arcticibacterium luteifluviistationis</name>
    <dbReference type="NCBI Taxonomy" id="1784714"/>
    <lineage>
        <taxon>Bacteria</taxon>
        <taxon>Pseudomonadati</taxon>
        <taxon>Bacteroidota</taxon>
        <taxon>Cytophagia</taxon>
        <taxon>Cytophagales</taxon>
        <taxon>Leadbetterellaceae</taxon>
        <taxon>Arcticibacterium</taxon>
    </lineage>
</organism>
<keyword evidence="2" id="KW-1185">Reference proteome</keyword>
<protein>
    <submittedName>
        <fullName evidence="1">Uncharacterized protein</fullName>
    </submittedName>
</protein>
<dbReference type="Proteomes" id="UP000249873">
    <property type="component" value="Chromosome"/>
</dbReference>
<name>A0A2Z4G999_9BACT</name>
<dbReference type="AlphaFoldDB" id="A0A2Z4G999"/>
<dbReference type="KEGG" id="als:DJ013_06345"/>
<accession>A0A2Z4G999</accession>
<dbReference type="RefSeq" id="WP_111370909.1">
    <property type="nucleotide sequence ID" value="NZ_CP029480.1"/>
</dbReference>
<dbReference type="PROSITE" id="PS51257">
    <property type="entry name" value="PROKAR_LIPOPROTEIN"/>
    <property type="match status" value="1"/>
</dbReference>
<reference evidence="1 2" key="1">
    <citation type="submission" date="2018-05" db="EMBL/GenBank/DDBJ databases">
        <title>Complete genome sequence of Arcticibacterium luteifluviistationis SM1504T, a cytophagaceae bacterium isolated from Arctic surface seawater.</title>
        <authorList>
            <person name="Li Y."/>
            <person name="Qin Q.-L."/>
        </authorList>
    </citation>
    <scope>NUCLEOTIDE SEQUENCE [LARGE SCALE GENOMIC DNA]</scope>
    <source>
        <strain evidence="1 2">SM1504</strain>
    </source>
</reference>
<dbReference type="OrthoDB" id="980982at2"/>
<dbReference type="EMBL" id="CP029480">
    <property type="protein sequence ID" value="AWV97807.1"/>
    <property type="molecule type" value="Genomic_DNA"/>
</dbReference>
<proteinExistence type="predicted"/>
<gene>
    <name evidence="1" type="ORF">DJ013_06345</name>
</gene>
<evidence type="ECO:0000313" key="1">
    <source>
        <dbReference type="EMBL" id="AWV97807.1"/>
    </source>
</evidence>